<evidence type="ECO:0000313" key="3">
    <source>
        <dbReference type="Proteomes" id="UP000032566"/>
    </source>
</evidence>
<protein>
    <recommendedName>
        <fullName evidence="1">HNH nuclease domain-containing protein</fullName>
    </recommendedName>
</protein>
<dbReference type="AlphaFoldDB" id="A0A0D7K6U3"/>
<gene>
    <name evidence="2" type="ORF">RP29_13035</name>
</gene>
<evidence type="ECO:0000313" key="2">
    <source>
        <dbReference type="EMBL" id="KJA10081.1"/>
    </source>
</evidence>
<evidence type="ECO:0000259" key="1">
    <source>
        <dbReference type="Pfam" id="PF13391"/>
    </source>
</evidence>
<dbReference type="RefSeq" id="WP_044399134.1">
    <property type="nucleotide sequence ID" value="NZ_JXYQ01000041.1"/>
</dbReference>
<reference evidence="2 3" key="1">
    <citation type="submission" date="2014-12" db="EMBL/GenBank/DDBJ databases">
        <title>Isolation of bacteria from lake water.</title>
        <authorList>
            <person name="Sheng K.-Y."/>
            <person name="Chin P.-S."/>
            <person name="Chan K.-G."/>
            <person name="Tan G.S."/>
        </authorList>
    </citation>
    <scope>NUCLEOTIDE SEQUENCE [LARGE SCALE GENOMIC DNA]</scope>
    <source>
        <strain evidence="2 3">KY4</strain>
    </source>
</reference>
<dbReference type="STRING" id="80878.RP29_13035"/>
<keyword evidence="3" id="KW-1185">Reference proteome</keyword>
<comment type="caution">
    <text evidence="2">The sequence shown here is derived from an EMBL/GenBank/DDBJ whole genome shotgun (WGS) entry which is preliminary data.</text>
</comment>
<dbReference type="EMBL" id="JXYQ01000041">
    <property type="protein sequence ID" value="KJA10081.1"/>
    <property type="molecule type" value="Genomic_DNA"/>
</dbReference>
<sequence>MNLLQRALIEKAGHDNGFEHVLPTSADGWLALGSARHPAEVAVQSNSGGFAAALCRCQPSLPGELARSFPETMQAGGSAEAHFVLPTEATLARWLRRTAALAQALPDQAMTSFDAQVQAALAELEPAAAKSTEVQRLVRQRVGQQAFRQAMLDYWGGACAVTGISVPQALRASHAKAWALCDTDAERLDVYNGFLLSANLDALFDAYLVTFDGTGSLQVSAAVSDTERARLGLTHGMKLRWLDARHQHYLHFQRMKCTWFSA</sequence>
<dbReference type="Pfam" id="PF13391">
    <property type="entry name" value="HNH_2"/>
    <property type="match status" value="1"/>
</dbReference>
<dbReference type="OrthoDB" id="9811869at2"/>
<accession>A0A0D7K6U3</accession>
<dbReference type="PATRIC" id="fig|80878.5.peg.2378"/>
<feature type="domain" description="HNH nuclease" evidence="1">
    <location>
        <begin position="159"/>
        <end position="212"/>
    </location>
</feature>
<dbReference type="InterPro" id="IPR003615">
    <property type="entry name" value="HNH_nuc"/>
</dbReference>
<name>A0A0D7K6U3_9BURK</name>
<proteinExistence type="predicted"/>
<organism evidence="2 3">
    <name type="scientific">Acidovorax temperans</name>
    <dbReference type="NCBI Taxonomy" id="80878"/>
    <lineage>
        <taxon>Bacteria</taxon>
        <taxon>Pseudomonadati</taxon>
        <taxon>Pseudomonadota</taxon>
        <taxon>Betaproteobacteria</taxon>
        <taxon>Burkholderiales</taxon>
        <taxon>Comamonadaceae</taxon>
        <taxon>Acidovorax</taxon>
    </lineage>
</organism>
<dbReference type="Proteomes" id="UP000032566">
    <property type="component" value="Unassembled WGS sequence"/>
</dbReference>